<dbReference type="Pfam" id="PF22578">
    <property type="entry name" value="GGR_cat"/>
    <property type="match status" value="1"/>
</dbReference>
<keyword evidence="1" id="KW-0444">Lipid biosynthesis</keyword>
<evidence type="ECO:0000256" key="3">
    <source>
        <dbReference type="ARBA" id="ARBA00022827"/>
    </source>
</evidence>
<evidence type="ECO:0000256" key="4">
    <source>
        <dbReference type="ARBA" id="ARBA00023002"/>
    </source>
</evidence>
<feature type="domain" description="Digeranylgeranylglycerophospholipid reductase catalytic" evidence="8">
    <location>
        <begin position="212"/>
        <end position="257"/>
    </location>
</feature>
<name>A0A075FTK4_9ARCH</name>
<keyword evidence="7" id="KW-1208">Phospholipid metabolism</keyword>
<organism evidence="9">
    <name type="scientific">uncultured marine thaumarchaeote AD1000_54_F09</name>
    <dbReference type="NCBI Taxonomy" id="1455926"/>
    <lineage>
        <taxon>Archaea</taxon>
        <taxon>Nitrososphaerota</taxon>
        <taxon>environmental samples</taxon>
    </lineage>
</organism>
<evidence type="ECO:0000256" key="7">
    <source>
        <dbReference type="ARBA" id="ARBA00023264"/>
    </source>
</evidence>
<keyword evidence="5" id="KW-0443">Lipid metabolism</keyword>
<dbReference type="PRINTS" id="PR00420">
    <property type="entry name" value="RNGMNOXGNASE"/>
</dbReference>
<keyword evidence="6" id="KW-0594">Phospholipid biosynthesis</keyword>
<keyword evidence="2" id="KW-0285">Flavoprotein</keyword>
<dbReference type="SUPFAM" id="SSF51905">
    <property type="entry name" value="FAD/NAD(P)-binding domain"/>
    <property type="match status" value="1"/>
</dbReference>
<dbReference type="PANTHER" id="PTHR42685">
    <property type="entry name" value="GERANYLGERANYL DIPHOSPHATE REDUCTASE"/>
    <property type="match status" value="1"/>
</dbReference>
<dbReference type="Gene3D" id="3.50.50.60">
    <property type="entry name" value="FAD/NAD(P)-binding domain"/>
    <property type="match status" value="1"/>
</dbReference>
<dbReference type="InterPro" id="IPR036188">
    <property type="entry name" value="FAD/NAD-bd_sf"/>
</dbReference>
<evidence type="ECO:0000256" key="6">
    <source>
        <dbReference type="ARBA" id="ARBA00023209"/>
    </source>
</evidence>
<evidence type="ECO:0000259" key="8">
    <source>
        <dbReference type="Pfam" id="PF22578"/>
    </source>
</evidence>
<protein>
    <submittedName>
        <fullName evidence="9">Geranylgeranyl reductase</fullName>
    </submittedName>
</protein>
<evidence type="ECO:0000256" key="1">
    <source>
        <dbReference type="ARBA" id="ARBA00022516"/>
    </source>
</evidence>
<dbReference type="InterPro" id="IPR050407">
    <property type="entry name" value="Geranylgeranyl_reductase"/>
</dbReference>
<keyword evidence="3" id="KW-0274">FAD</keyword>
<dbReference type="InterPro" id="IPR054715">
    <property type="entry name" value="GGR_cat"/>
</dbReference>
<dbReference type="GO" id="GO:0016491">
    <property type="term" value="F:oxidoreductase activity"/>
    <property type="evidence" value="ECO:0007669"/>
    <property type="project" value="UniProtKB-KW"/>
</dbReference>
<evidence type="ECO:0000256" key="5">
    <source>
        <dbReference type="ARBA" id="ARBA00023098"/>
    </source>
</evidence>
<sequence>MLSTDYDVIVAGGGLTGTIAAQAISYYSKQNLKILVVDRNPEHLPGRKSAPGWTCGDACSKEAVDYMTERIKVPWTRPEIEHDVKGVMAYSPDYETAIPFDGAGYMLNRQKLPEIQNARTKKMGVEFDFEINLSGLIYDGTQVVGIQGVDYKTKQPYKKTAKLVVDATGITSMLRNQLENSTKVERKIDRRDVESTGRHIMYFEPGENDLAQFDPDYCIIHLDQDIAPGGYGWVFPKGDNKVNIGLGVEKSILEQRNKRLGKSDNVASLMKEYLERNKAIKNAKLSEDAGDIHNNTGVYQVSVRRQNDCLVSGGYMLVGDSAWMPKPIDAGGIGPALIAGTILGNNVAQAIEANDVSEANLWQYNIDFIKEYGYKTAGLELFRRLVQTMTNEQISYGMKHFLGNLDVEAISKGEHPDFTGLGKIGMIIRGAMNKTVASGLKYTSGQNQWLVDHYYNYPKDPSGFDEWNKKLHKTLDESYVKIASYAA</sequence>
<dbReference type="FunFam" id="3.50.50.60:FF:000546">
    <property type="entry name" value="Geranylgeranyl hydrogenase, putative"/>
    <property type="match status" value="1"/>
</dbReference>
<dbReference type="AlphaFoldDB" id="A0A075FTK4"/>
<dbReference type="EMBL" id="KF900435">
    <property type="protein sequence ID" value="AIE94990.1"/>
    <property type="molecule type" value="Genomic_DNA"/>
</dbReference>
<evidence type="ECO:0000256" key="2">
    <source>
        <dbReference type="ARBA" id="ARBA00022630"/>
    </source>
</evidence>
<keyword evidence="4" id="KW-0560">Oxidoreductase</keyword>
<proteinExistence type="predicted"/>
<dbReference type="PANTHER" id="PTHR42685:SF18">
    <property type="entry name" value="DIGERANYLGERANYLGLYCEROPHOSPHOLIPID REDUCTASE"/>
    <property type="match status" value="1"/>
</dbReference>
<accession>A0A075FTK4</accession>
<dbReference type="GO" id="GO:0008654">
    <property type="term" value="P:phospholipid biosynthetic process"/>
    <property type="evidence" value="ECO:0007669"/>
    <property type="project" value="UniProtKB-KW"/>
</dbReference>
<evidence type="ECO:0000313" key="9">
    <source>
        <dbReference type="EMBL" id="AIE94990.1"/>
    </source>
</evidence>
<reference evidence="9" key="1">
    <citation type="journal article" date="2014" name="Genome Biol. Evol.">
        <title>Pangenome evidence for extensive interdomain horizontal transfer affecting lineage core and shell genes in uncultured planktonic thaumarchaeota and euryarchaeota.</title>
        <authorList>
            <person name="Deschamps P."/>
            <person name="Zivanovic Y."/>
            <person name="Moreira D."/>
            <person name="Rodriguez-Valera F."/>
            <person name="Lopez-Garcia P."/>
        </authorList>
    </citation>
    <scope>NUCLEOTIDE SEQUENCE</scope>
</reference>